<keyword evidence="2" id="KW-0472">Membrane</keyword>
<dbReference type="AlphaFoldDB" id="A0A422MRD3"/>
<dbReference type="RefSeq" id="XP_029233392.1">
    <property type="nucleotide sequence ID" value="XM_029386752.1"/>
</dbReference>
<dbReference type="OrthoDB" id="243484at2759"/>
<sequence length="243" mass="26551">MPRSKGRRTNSRARPERGDSLNSSADIHLSNEAAMSGNGVVEARVTVGAAPERQARKTRTKKGETASRYKWPCRILGMLCALLVAFLHLHFNMHADYDFPCRCSAAGGGPLVSALAGRRLGLTGVHLHSVNTSAVREQLATLSGCATVYRLTGAFEDVPSLSRRLRKDAAGARCVVWLVEDVSVVRGVANALKELLEDNTLRGDRILREGSRGLFVLMLGTSRESLFHTLPHRVVHMFHTITV</sequence>
<gene>
    <name evidence="3" type="ORF">TraAM80_10106</name>
</gene>
<feature type="compositionally biased region" description="Basic residues" evidence="1">
    <location>
        <begin position="1"/>
        <end position="11"/>
    </location>
</feature>
<dbReference type="EMBL" id="MKGL01000801">
    <property type="protein sequence ID" value="RNE95763.1"/>
    <property type="molecule type" value="Genomic_DNA"/>
</dbReference>
<name>A0A422MRD3_TRYRA</name>
<dbReference type="VEuPathDB" id="TriTrypDB:TRSC58_00990"/>
<evidence type="ECO:0000256" key="2">
    <source>
        <dbReference type="SAM" id="Phobius"/>
    </source>
</evidence>
<evidence type="ECO:0000313" key="3">
    <source>
        <dbReference type="EMBL" id="RNE95763.1"/>
    </source>
</evidence>
<feature type="region of interest" description="Disordered" evidence="1">
    <location>
        <begin position="1"/>
        <end position="28"/>
    </location>
</feature>
<comment type="caution">
    <text evidence="3">The sequence shown here is derived from an EMBL/GenBank/DDBJ whole genome shotgun (WGS) entry which is preliminary data.</text>
</comment>
<keyword evidence="2" id="KW-1133">Transmembrane helix</keyword>
<reference evidence="3 4" key="1">
    <citation type="journal article" date="2018" name="BMC Genomics">
        <title>Genomic comparison of Trypanosoma conorhini and Trypanosoma rangeli to Trypanosoma cruzi strains of high and low virulence.</title>
        <authorList>
            <person name="Bradwell K.R."/>
            <person name="Koparde V.N."/>
            <person name="Matveyev A.V."/>
            <person name="Serrano M.G."/>
            <person name="Alves J.M."/>
            <person name="Parikh H."/>
            <person name="Huang B."/>
            <person name="Lee V."/>
            <person name="Espinosa-Alvarez O."/>
            <person name="Ortiz P.A."/>
            <person name="Costa-Martins A.G."/>
            <person name="Teixeira M.M."/>
            <person name="Buck G.A."/>
        </authorList>
    </citation>
    <scope>NUCLEOTIDE SEQUENCE [LARGE SCALE GENOMIC DNA]</scope>
    <source>
        <strain evidence="3 4">AM80</strain>
    </source>
</reference>
<evidence type="ECO:0000256" key="1">
    <source>
        <dbReference type="SAM" id="MobiDB-lite"/>
    </source>
</evidence>
<accession>A0A422MRD3</accession>
<evidence type="ECO:0000313" key="4">
    <source>
        <dbReference type="Proteomes" id="UP000283634"/>
    </source>
</evidence>
<dbReference type="OMA" id="HMFHTIT"/>
<feature type="transmembrane region" description="Helical" evidence="2">
    <location>
        <begin position="71"/>
        <end position="91"/>
    </location>
</feature>
<keyword evidence="4" id="KW-1185">Reference proteome</keyword>
<keyword evidence="2" id="KW-0812">Transmembrane</keyword>
<dbReference type="Proteomes" id="UP000283634">
    <property type="component" value="Unassembled WGS sequence"/>
</dbReference>
<proteinExistence type="predicted"/>
<dbReference type="GeneID" id="40334039"/>
<organism evidence="3 4">
    <name type="scientific">Trypanosoma rangeli</name>
    <dbReference type="NCBI Taxonomy" id="5698"/>
    <lineage>
        <taxon>Eukaryota</taxon>
        <taxon>Discoba</taxon>
        <taxon>Euglenozoa</taxon>
        <taxon>Kinetoplastea</taxon>
        <taxon>Metakinetoplastina</taxon>
        <taxon>Trypanosomatida</taxon>
        <taxon>Trypanosomatidae</taxon>
        <taxon>Trypanosoma</taxon>
        <taxon>Herpetosoma</taxon>
    </lineage>
</organism>
<protein>
    <submittedName>
        <fullName evidence="3">Uncharacterized protein</fullName>
    </submittedName>
</protein>